<dbReference type="EMBL" id="LHPG02000019">
    <property type="protein sequence ID" value="PRW32663.1"/>
    <property type="molecule type" value="Genomic_DNA"/>
</dbReference>
<dbReference type="Gene3D" id="1.10.630.10">
    <property type="entry name" value="Cytochrome P450"/>
    <property type="match status" value="1"/>
</dbReference>
<evidence type="ECO:0000256" key="5">
    <source>
        <dbReference type="PIRSR" id="PIRSR602403-1"/>
    </source>
</evidence>
<dbReference type="PANTHER" id="PTHR24304">
    <property type="entry name" value="CYTOCHROME P450 FAMILY 7"/>
    <property type="match status" value="1"/>
</dbReference>
<dbReference type="Proteomes" id="UP000239899">
    <property type="component" value="Unassembled WGS sequence"/>
</dbReference>
<feature type="compositionally biased region" description="Low complexity" evidence="6">
    <location>
        <begin position="378"/>
        <end position="392"/>
    </location>
</feature>
<keyword evidence="4 5" id="KW-0408">Iron</keyword>
<proteinExistence type="inferred from homology"/>
<feature type="binding site" description="axial binding residue" evidence="5">
    <location>
        <position position="545"/>
    </location>
    <ligand>
        <name>heme</name>
        <dbReference type="ChEBI" id="CHEBI:30413"/>
    </ligand>
    <ligandPart>
        <name>Fe</name>
        <dbReference type="ChEBI" id="CHEBI:18248"/>
    </ligandPart>
</feature>
<keyword evidence="9" id="KW-1185">Reference proteome</keyword>
<keyword evidence="7" id="KW-0732">Signal</keyword>
<feature type="signal peptide" evidence="7">
    <location>
        <begin position="1"/>
        <end position="26"/>
    </location>
</feature>
<dbReference type="AlphaFoldDB" id="A0A2P6TFB9"/>
<gene>
    <name evidence="8" type="ORF">C2E21_8295</name>
</gene>
<accession>A0A2P6TFB9</accession>
<evidence type="ECO:0000256" key="6">
    <source>
        <dbReference type="SAM" id="MobiDB-lite"/>
    </source>
</evidence>
<dbReference type="STRING" id="3076.A0A2P6TFB9"/>
<dbReference type="SUPFAM" id="SSF48264">
    <property type="entry name" value="Cytochrome P450"/>
    <property type="match status" value="1"/>
</dbReference>
<dbReference type="GO" id="GO:0020037">
    <property type="term" value="F:heme binding"/>
    <property type="evidence" value="ECO:0007669"/>
    <property type="project" value="InterPro"/>
</dbReference>
<evidence type="ECO:0000256" key="2">
    <source>
        <dbReference type="ARBA" id="ARBA00022617"/>
    </source>
</evidence>
<dbReference type="InterPro" id="IPR036396">
    <property type="entry name" value="Cyt_P450_sf"/>
</dbReference>
<dbReference type="InterPro" id="IPR050529">
    <property type="entry name" value="CYP450_sterol_14alpha_dmase"/>
</dbReference>
<protein>
    <submittedName>
        <fullName evidence="8">24-hydroxycholesterol 7-alpha-hydroxylase</fullName>
    </submittedName>
</protein>
<dbReference type="OrthoDB" id="6692864at2759"/>
<feature type="compositionally biased region" description="Gly residues" evidence="6">
    <location>
        <begin position="211"/>
        <end position="240"/>
    </location>
</feature>
<keyword evidence="2 5" id="KW-0349">Heme</keyword>
<evidence type="ECO:0000256" key="7">
    <source>
        <dbReference type="SAM" id="SignalP"/>
    </source>
</evidence>
<feature type="region of interest" description="Disordered" evidence="6">
    <location>
        <begin position="378"/>
        <end position="421"/>
    </location>
</feature>
<sequence length="655" mass="68170">MPFEWASCALGALLVALLAWLRSVVGRMQLQRRLSAWSAATKGAPPPAVPPVVAGLPLLGSALALGSGGADFLRRCREQHGDAFTLRLLGQRMTFVFAPAALQRYFTAPDTLLTFAPAVQQFTHRVFGLPPKHFYPRHIVMLQTLRHELIPAALPQHTARLLRLLLPRVQAWPAAGQMELVSELKGLVFDASVGALFGPRFLGQEAAKHGSSGGGRAGSNAGSGGAVADGTSSSGGGGGVQPAANSRARRLQDAFFAFEGGFEMAASPLPHLLQPRFLAARRTLLAALRESHRAGHFEGTVAGTLIQACGLPEEHVPNMLLALLWASQANAVPTILWVLGLLLLPENQQHLEAVVAEARQAAGLGSASIGSPTAGGARAAAAVQGTPAAAAKARSRARTRGQQQQQQGQQRQNQEGDPAGQMLSEEQQQGLVELACNRHSRVAAAISETLRLRCFSIDVRIAASDGVLPGGTDGSGAGIWVQQGDVVAISPYESHLDSRLYQDAPAAYNPGRDGMHLGGSTAAHAAVVGVGGVPGLAFGGGKYRCPGRYFAEAELALIASLLLLLFDWRLLPREGAAAHAADQAQQHKAGTAEAITAGTAAGAAAAAAAATAAHAPPGDPAGLLPPPDLRKLVGIKVPAGPCWVQYERRRQLAGS</sequence>
<feature type="region of interest" description="Disordered" evidence="6">
    <location>
        <begin position="207"/>
        <end position="243"/>
    </location>
</feature>
<feature type="compositionally biased region" description="Low complexity" evidence="6">
    <location>
        <begin position="400"/>
        <end position="413"/>
    </location>
</feature>
<feature type="chain" id="PRO_5015194028" evidence="7">
    <location>
        <begin position="27"/>
        <end position="655"/>
    </location>
</feature>
<dbReference type="PRINTS" id="PR00465">
    <property type="entry name" value="EP450IV"/>
</dbReference>
<evidence type="ECO:0000313" key="8">
    <source>
        <dbReference type="EMBL" id="PRW32663.1"/>
    </source>
</evidence>
<comment type="cofactor">
    <cofactor evidence="5">
        <name>heme</name>
        <dbReference type="ChEBI" id="CHEBI:30413"/>
    </cofactor>
</comment>
<dbReference type="PANTHER" id="PTHR24304:SF2">
    <property type="entry name" value="24-HYDROXYCHOLESTEROL 7-ALPHA-HYDROXYLASE"/>
    <property type="match status" value="1"/>
</dbReference>
<organism evidence="8 9">
    <name type="scientific">Chlorella sorokiniana</name>
    <name type="common">Freshwater green alga</name>
    <dbReference type="NCBI Taxonomy" id="3076"/>
    <lineage>
        <taxon>Eukaryota</taxon>
        <taxon>Viridiplantae</taxon>
        <taxon>Chlorophyta</taxon>
        <taxon>core chlorophytes</taxon>
        <taxon>Trebouxiophyceae</taxon>
        <taxon>Chlorellales</taxon>
        <taxon>Chlorellaceae</taxon>
        <taxon>Chlorella clade</taxon>
        <taxon>Chlorella</taxon>
    </lineage>
</organism>
<dbReference type="InterPro" id="IPR002403">
    <property type="entry name" value="Cyt_P450_E_grp-IV"/>
</dbReference>
<comment type="similarity">
    <text evidence="1">Belongs to the cytochrome P450 family.</text>
</comment>
<dbReference type="InterPro" id="IPR001128">
    <property type="entry name" value="Cyt_P450"/>
</dbReference>
<reference evidence="8 9" key="1">
    <citation type="journal article" date="2018" name="Plant J.">
        <title>Genome sequences of Chlorella sorokiniana UTEX 1602 and Micractinium conductrix SAG 241.80: implications to maltose excretion by a green alga.</title>
        <authorList>
            <person name="Arriola M.B."/>
            <person name="Velmurugan N."/>
            <person name="Zhang Y."/>
            <person name="Plunkett M.H."/>
            <person name="Hondzo H."/>
            <person name="Barney B.M."/>
        </authorList>
    </citation>
    <scope>NUCLEOTIDE SEQUENCE [LARGE SCALE GENOMIC DNA]</scope>
    <source>
        <strain evidence="9">UTEX 1602</strain>
    </source>
</reference>
<keyword evidence="3 5" id="KW-0479">Metal-binding</keyword>
<evidence type="ECO:0000256" key="1">
    <source>
        <dbReference type="ARBA" id="ARBA00010617"/>
    </source>
</evidence>
<evidence type="ECO:0000313" key="9">
    <source>
        <dbReference type="Proteomes" id="UP000239899"/>
    </source>
</evidence>
<dbReference type="Pfam" id="PF00067">
    <property type="entry name" value="p450"/>
    <property type="match status" value="1"/>
</dbReference>
<evidence type="ECO:0000256" key="4">
    <source>
        <dbReference type="ARBA" id="ARBA00023004"/>
    </source>
</evidence>
<dbReference type="GO" id="GO:0004497">
    <property type="term" value="F:monooxygenase activity"/>
    <property type="evidence" value="ECO:0007669"/>
    <property type="project" value="InterPro"/>
</dbReference>
<dbReference type="GO" id="GO:0016705">
    <property type="term" value="F:oxidoreductase activity, acting on paired donors, with incorporation or reduction of molecular oxygen"/>
    <property type="evidence" value="ECO:0007669"/>
    <property type="project" value="InterPro"/>
</dbReference>
<dbReference type="GO" id="GO:0005506">
    <property type="term" value="F:iron ion binding"/>
    <property type="evidence" value="ECO:0007669"/>
    <property type="project" value="InterPro"/>
</dbReference>
<name>A0A2P6TFB9_CHLSO</name>
<evidence type="ECO:0000256" key="3">
    <source>
        <dbReference type="ARBA" id="ARBA00022723"/>
    </source>
</evidence>
<comment type="caution">
    <text evidence="8">The sequence shown here is derived from an EMBL/GenBank/DDBJ whole genome shotgun (WGS) entry which is preliminary data.</text>
</comment>